<feature type="transmembrane region" description="Helical" evidence="1">
    <location>
        <begin position="6"/>
        <end position="23"/>
    </location>
</feature>
<organism evidence="2 3">
    <name type="scientific">Aequorivita antarctica</name>
    <dbReference type="NCBI Taxonomy" id="153266"/>
    <lineage>
        <taxon>Bacteria</taxon>
        <taxon>Pseudomonadati</taxon>
        <taxon>Bacteroidota</taxon>
        <taxon>Flavobacteriia</taxon>
        <taxon>Flavobacteriales</taxon>
        <taxon>Flavobacteriaceae</taxon>
        <taxon>Aequorivita</taxon>
    </lineage>
</organism>
<comment type="caution">
    <text evidence="2">The sequence shown here is derived from an EMBL/GenBank/DDBJ whole genome shotgun (WGS) entry which is preliminary data.</text>
</comment>
<dbReference type="RefSeq" id="WP_111844840.1">
    <property type="nucleotide sequence ID" value="NZ_UEGI01000010.1"/>
</dbReference>
<protein>
    <submittedName>
        <fullName evidence="2">Uncharacterized protein</fullName>
    </submittedName>
</protein>
<proteinExistence type="predicted"/>
<gene>
    <name evidence="2" type="ORF">ESU54_11320</name>
</gene>
<dbReference type="AlphaFoldDB" id="A0A5C6YYU5"/>
<evidence type="ECO:0000313" key="3">
    <source>
        <dbReference type="Proteomes" id="UP000321497"/>
    </source>
</evidence>
<keyword evidence="3" id="KW-1185">Reference proteome</keyword>
<evidence type="ECO:0000313" key="2">
    <source>
        <dbReference type="EMBL" id="TXD72799.1"/>
    </source>
</evidence>
<dbReference type="EMBL" id="VORT01000007">
    <property type="protein sequence ID" value="TXD72799.1"/>
    <property type="molecule type" value="Genomic_DNA"/>
</dbReference>
<name>A0A5C6YYU5_9FLAO</name>
<keyword evidence="1" id="KW-0472">Membrane</keyword>
<sequence>MILKKYLILNIGLFFLLINYSCLDNNYKTKQVSGIYKVDFAYGENNFSSEEKNKYSGVSLTLNKNGYFKFSEILSQKSEAGKWHFHDDRLSGLIVLRYDNGAYGEISQCIDLGCFILVTIRSNGELKKLPFKKIHH</sequence>
<evidence type="ECO:0000256" key="1">
    <source>
        <dbReference type="SAM" id="Phobius"/>
    </source>
</evidence>
<keyword evidence="1" id="KW-0812">Transmembrane</keyword>
<accession>A0A5C6YYU5</accession>
<keyword evidence="1" id="KW-1133">Transmembrane helix</keyword>
<dbReference type="Proteomes" id="UP000321497">
    <property type="component" value="Unassembled WGS sequence"/>
</dbReference>
<reference evidence="2 3" key="1">
    <citation type="submission" date="2019-08" db="EMBL/GenBank/DDBJ databases">
        <title>Genome of Aequorivita antarctica SW49 (type strain).</title>
        <authorList>
            <person name="Bowman J.P."/>
        </authorList>
    </citation>
    <scope>NUCLEOTIDE SEQUENCE [LARGE SCALE GENOMIC DNA]</scope>
    <source>
        <strain evidence="2 3">SW49</strain>
    </source>
</reference>